<dbReference type="Proteomes" id="UP000676336">
    <property type="component" value="Unassembled WGS sequence"/>
</dbReference>
<sequence length="54" mass="5675">MELSNGCSTCAITSPGKPTGRATKPHSSANAQKIETSVIGIVGFPLNVEKRNEF</sequence>
<organism evidence="2 3">
    <name type="scientific">Rotaria magnacalcarata</name>
    <dbReference type="NCBI Taxonomy" id="392030"/>
    <lineage>
        <taxon>Eukaryota</taxon>
        <taxon>Metazoa</taxon>
        <taxon>Spiralia</taxon>
        <taxon>Gnathifera</taxon>
        <taxon>Rotifera</taxon>
        <taxon>Eurotatoria</taxon>
        <taxon>Bdelloidea</taxon>
        <taxon>Philodinida</taxon>
        <taxon>Philodinidae</taxon>
        <taxon>Rotaria</taxon>
    </lineage>
</organism>
<feature type="region of interest" description="Disordered" evidence="1">
    <location>
        <begin position="1"/>
        <end position="29"/>
    </location>
</feature>
<comment type="caution">
    <text evidence="2">The sequence shown here is derived from an EMBL/GenBank/DDBJ whole genome shotgun (WGS) entry which is preliminary data.</text>
</comment>
<reference evidence="2" key="1">
    <citation type="submission" date="2021-02" db="EMBL/GenBank/DDBJ databases">
        <authorList>
            <person name="Nowell W R."/>
        </authorList>
    </citation>
    <scope>NUCLEOTIDE SEQUENCE</scope>
</reference>
<evidence type="ECO:0000313" key="3">
    <source>
        <dbReference type="Proteomes" id="UP000676336"/>
    </source>
</evidence>
<dbReference type="EMBL" id="CAJOBI010100236">
    <property type="protein sequence ID" value="CAF4584257.1"/>
    <property type="molecule type" value="Genomic_DNA"/>
</dbReference>
<gene>
    <name evidence="2" type="ORF">SMN809_LOCUS38405</name>
</gene>
<dbReference type="AlphaFoldDB" id="A0A8S2YXY6"/>
<protein>
    <submittedName>
        <fullName evidence="2">Uncharacterized protein</fullName>
    </submittedName>
</protein>
<proteinExistence type="predicted"/>
<evidence type="ECO:0000256" key="1">
    <source>
        <dbReference type="SAM" id="MobiDB-lite"/>
    </source>
</evidence>
<feature type="non-terminal residue" evidence="2">
    <location>
        <position position="54"/>
    </location>
</feature>
<evidence type="ECO:0000313" key="2">
    <source>
        <dbReference type="EMBL" id="CAF4584257.1"/>
    </source>
</evidence>
<accession>A0A8S2YXY6</accession>
<name>A0A8S2YXY6_9BILA</name>
<feature type="compositionally biased region" description="Polar residues" evidence="1">
    <location>
        <begin position="1"/>
        <end position="12"/>
    </location>
</feature>